<dbReference type="PANTHER" id="PTHR34406">
    <property type="entry name" value="PROTEIN YCEI"/>
    <property type="match status" value="1"/>
</dbReference>
<accession>E7RV25</accession>
<comment type="caution">
    <text evidence="3">The sequence shown here is derived from an EMBL/GenBank/DDBJ whole genome shotgun (WGS) entry which is preliminary data.</text>
</comment>
<dbReference type="SUPFAM" id="SSF101874">
    <property type="entry name" value="YceI-like"/>
    <property type="match status" value="1"/>
</dbReference>
<proteinExistence type="predicted"/>
<dbReference type="SMART" id="SM00867">
    <property type="entry name" value="YceI"/>
    <property type="match status" value="1"/>
</dbReference>
<sequence>MMKKLIKFSAIPVLAVAFSAPALATPKSYVVDPTHSFANFSYTHMGLSEQESRFDGTSGTIVYDAAAKTGAVNVEIDTTSVDTGSDALDEHLRGADFFDSSKHPKATYKSTRIVFKGDTPVAVEGNLTIKGTTKPVTMTIDSFSAKEHPMKRKDALGAKAHMKIKRSDFGLSKFVPAVSDDVLITIRVEAVAE</sequence>
<keyword evidence="4" id="KW-1185">Reference proteome</keyword>
<dbReference type="Gene3D" id="2.40.128.110">
    <property type="entry name" value="Lipid/polyisoprenoid-binding, YceI-like"/>
    <property type="match status" value="1"/>
</dbReference>
<evidence type="ECO:0000259" key="2">
    <source>
        <dbReference type="SMART" id="SM00867"/>
    </source>
</evidence>
<evidence type="ECO:0000313" key="4">
    <source>
        <dbReference type="Proteomes" id="UP000011021"/>
    </source>
</evidence>
<dbReference type="Pfam" id="PF04264">
    <property type="entry name" value="YceI"/>
    <property type="match status" value="1"/>
</dbReference>
<dbReference type="PANTHER" id="PTHR34406:SF1">
    <property type="entry name" value="PROTEIN YCEI"/>
    <property type="match status" value="1"/>
</dbReference>
<protein>
    <submittedName>
        <fullName evidence="3">YceI-like domain protein</fullName>
    </submittedName>
</protein>
<name>E7RV25_9BURK</name>
<dbReference type="InterPro" id="IPR036761">
    <property type="entry name" value="TTHA0802/YceI-like_sf"/>
</dbReference>
<keyword evidence="1" id="KW-0732">Signal</keyword>
<evidence type="ECO:0000256" key="1">
    <source>
        <dbReference type="SAM" id="SignalP"/>
    </source>
</evidence>
<organism evidence="3 4">
    <name type="scientific">Lautropia mirabilis ATCC 51599</name>
    <dbReference type="NCBI Taxonomy" id="887898"/>
    <lineage>
        <taxon>Bacteria</taxon>
        <taxon>Pseudomonadati</taxon>
        <taxon>Pseudomonadota</taxon>
        <taxon>Betaproteobacteria</taxon>
        <taxon>Burkholderiales</taxon>
        <taxon>Burkholderiaceae</taxon>
        <taxon>Lautropia</taxon>
    </lineage>
</organism>
<dbReference type="AlphaFoldDB" id="E7RV25"/>
<dbReference type="EMBL" id="AEQP01000002">
    <property type="protein sequence ID" value="EFV95629.1"/>
    <property type="molecule type" value="Genomic_DNA"/>
</dbReference>
<dbReference type="HOGENOM" id="CLU_071003_1_2_4"/>
<feature type="signal peptide" evidence="1">
    <location>
        <begin position="1"/>
        <end position="24"/>
    </location>
</feature>
<evidence type="ECO:0000313" key="3">
    <source>
        <dbReference type="EMBL" id="EFV95629.1"/>
    </source>
</evidence>
<feature type="chain" id="PRO_5003221590" evidence="1">
    <location>
        <begin position="25"/>
        <end position="193"/>
    </location>
</feature>
<dbReference type="InterPro" id="IPR007372">
    <property type="entry name" value="Lipid/polyisoprenoid-bd_YceI"/>
</dbReference>
<gene>
    <name evidence="3" type="ORF">HMPREF0551_0537</name>
</gene>
<dbReference type="eggNOG" id="COG2353">
    <property type="taxonomic scope" value="Bacteria"/>
</dbReference>
<dbReference type="Proteomes" id="UP000011021">
    <property type="component" value="Unassembled WGS sequence"/>
</dbReference>
<feature type="domain" description="Lipid/polyisoprenoid-binding YceI-like" evidence="2">
    <location>
        <begin position="28"/>
        <end position="191"/>
    </location>
</feature>
<dbReference type="RefSeq" id="WP_005672563.1">
    <property type="nucleotide sequence ID" value="NZ_CP146288.1"/>
</dbReference>
<reference evidence="3 4" key="1">
    <citation type="submission" date="2010-12" db="EMBL/GenBank/DDBJ databases">
        <authorList>
            <person name="Muzny D."/>
            <person name="Qin X."/>
            <person name="Deng J."/>
            <person name="Jiang H."/>
            <person name="Liu Y."/>
            <person name="Qu J."/>
            <person name="Song X.-Z."/>
            <person name="Zhang L."/>
            <person name="Thornton R."/>
            <person name="Coyle M."/>
            <person name="Francisco L."/>
            <person name="Jackson L."/>
            <person name="Javaid M."/>
            <person name="Korchina V."/>
            <person name="Kovar C."/>
            <person name="Mata R."/>
            <person name="Mathew T."/>
            <person name="Ngo R."/>
            <person name="Nguyen L."/>
            <person name="Nguyen N."/>
            <person name="Okwuonu G."/>
            <person name="Ongeri F."/>
            <person name="Pham C."/>
            <person name="Simmons D."/>
            <person name="Wilczek-Boney K."/>
            <person name="Hale W."/>
            <person name="Jakkamsetti A."/>
            <person name="Pham P."/>
            <person name="Ruth R."/>
            <person name="San Lucas F."/>
            <person name="Warren J."/>
            <person name="Zhang J."/>
            <person name="Zhao Z."/>
            <person name="Zhou C."/>
            <person name="Zhu D."/>
            <person name="Lee S."/>
            <person name="Bess C."/>
            <person name="Blankenburg K."/>
            <person name="Forbes L."/>
            <person name="Fu Q."/>
            <person name="Gubbala S."/>
            <person name="Hirani K."/>
            <person name="Jayaseelan J.C."/>
            <person name="Lara F."/>
            <person name="Munidasa M."/>
            <person name="Palculict T."/>
            <person name="Patil S."/>
            <person name="Pu L.-L."/>
            <person name="Saada N."/>
            <person name="Tang L."/>
            <person name="Weissenberger G."/>
            <person name="Zhu Y."/>
            <person name="Hemphill L."/>
            <person name="Shang Y."/>
            <person name="Youmans B."/>
            <person name="Ayvaz T."/>
            <person name="Ross M."/>
            <person name="Santibanez J."/>
            <person name="Aqrawi P."/>
            <person name="Gross S."/>
            <person name="Joshi V."/>
            <person name="Fowler G."/>
            <person name="Nazareth L."/>
            <person name="Reid J."/>
            <person name="Worley K."/>
            <person name="Petrosino J."/>
            <person name="Highlander S."/>
            <person name="Gibbs R."/>
        </authorList>
    </citation>
    <scope>NUCLEOTIDE SEQUENCE [LARGE SCALE GENOMIC DNA]</scope>
    <source>
        <strain evidence="3 4">ATCC 51599</strain>
    </source>
</reference>
<dbReference type="STRING" id="887898.HMPREF0551_0537"/>